<organism evidence="2">
    <name type="scientific">Rhizophora mucronata</name>
    <name type="common">Asiatic mangrove</name>
    <dbReference type="NCBI Taxonomy" id="61149"/>
    <lineage>
        <taxon>Eukaryota</taxon>
        <taxon>Viridiplantae</taxon>
        <taxon>Streptophyta</taxon>
        <taxon>Embryophyta</taxon>
        <taxon>Tracheophyta</taxon>
        <taxon>Spermatophyta</taxon>
        <taxon>Magnoliopsida</taxon>
        <taxon>eudicotyledons</taxon>
        <taxon>Gunneridae</taxon>
        <taxon>Pentapetalae</taxon>
        <taxon>rosids</taxon>
        <taxon>fabids</taxon>
        <taxon>Malpighiales</taxon>
        <taxon>Rhizophoraceae</taxon>
        <taxon>Rhizophora</taxon>
    </lineage>
</organism>
<dbReference type="EMBL" id="GGEC01080065">
    <property type="protein sequence ID" value="MBX60549.1"/>
    <property type="molecule type" value="Transcribed_RNA"/>
</dbReference>
<protein>
    <submittedName>
        <fullName evidence="2">Uncharacterized protein</fullName>
    </submittedName>
</protein>
<keyword evidence="1" id="KW-1133">Transmembrane helix</keyword>
<reference evidence="2" key="1">
    <citation type="submission" date="2018-02" db="EMBL/GenBank/DDBJ databases">
        <title>Rhizophora mucronata_Transcriptome.</title>
        <authorList>
            <person name="Meera S.P."/>
            <person name="Sreeshan A."/>
            <person name="Augustine A."/>
        </authorList>
    </citation>
    <scope>NUCLEOTIDE SEQUENCE</scope>
    <source>
        <tissue evidence="2">Leaf</tissue>
    </source>
</reference>
<evidence type="ECO:0000256" key="1">
    <source>
        <dbReference type="SAM" id="Phobius"/>
    </source>
</evidence>
<keyword evidence="1" id="KW-0812">Transmembrane</keyword>
<proteinExistence type="predicted"/>
<name>A0A2P2Q0X3_RHIMU</name>
<accession>A0A2P2Q0X3</accession>
<feature type="transmembrane region" description="Helical" evidence="1">
    <location>
        <begin position="21"/>
        <end position="45"/>
    </location>
</feature>
<sequence length="54" mass="6406">MVWWFCLDTVIPSSMLHRITYLYLGHILFWDSPFLLYSCFCIMSFSSLFSDISA</sequence>
<keyword evidence="1" id="KW-0472">Membrane</keyword>
<dbReference type="AlphaFoldDB" id="A0A2P2Q0X3"/>
<evidence type="ECO:0000313" key="2">
    <source>
        <dbReference type="EMBL" id="MBX60549.1"/>
    </source>
</evidence>